<protein>
    <submittedName>
        <fullName evidence="1">Uncharacterized protein</fullName>
    </submittedName>
</protein>
<dbReference type="EMBL" id="BGPR01007751">
    <property type="protein sequence ID" value="GBN29229.1"/>
    <property type="molecule type" value="Genomic_DNA"/>
</dbReference>
<dbReference type="OrthoDB" id="6577442at2759"/>
<dbReference type="Proteomes" id="UP000499080">
    <property type="component" value="Unassembled WGS sequence"/>
</dbReference>
<organism evidence="1 2">
    <name type="scientific">Araneus ventricosus</name>
    <name type="common">Orbweaver spider</name>
    <name type="synonym">Epeira ventricosa</name>
    <dbReference type="NCBI Taxonomy" id="182803"/>
    <lineage>
        <taxon>Eukaryota</taxon>
        <taxon>Metazoa</taxon>
        <taxon>Ecdysozoa</taxon>
        <taxon>Arthropoda</taxon>
        <taxon>Chelicerata</taxon>
        <taxon>Arachnida</taxon>
        <taxon>Araneae</taxon>
        <taxon>Araneomorphae</taxon>
        <taxon>Entelegynae</taxon>
        <taxon>Araneoidea</taxon>
        <taxon>Araneidae</taxon>
        <taxon>Araneus</taxon>
    </lineage>
</organism>
<reference evidence="1 2" key="1">
    <citation type="journal article" date="2019" name="Sci. Rep.">
        <title>Orb-weaving spider Araneus ventricosus genome elucidates the spidroin gene catalogue.</title>
        <authorList>
            <person name="Kono N."/>
            <person name="Nakamura H."/>
            <person name="Ohtoshi R."/>
            <person name="Moran D.A.P."/>
            <person name="Shinohara A."/>
            <person name="Yoshida Y."/>
            <person name="Fujiwara M."/>
            <person name="Mori M."/>
            <person name="Tomita M."/>
            <person name="Arakawa K."/>
        </authorList>
    </citation>
    <scope>NUCLEOTIDE SEQUENCE [LARGE SCALE GENOMIC DNA]</scope>
</reference>
<evidence type="ECO:0000313" key="2">
    <source>
        <dbReference type="Proteomes" id="UP000499080"/>
    </source>
</evidence>
<gene>
    <name evidence="1" type="ORF">AVEN_151164_1</name>
</gene>
<keyword evidence="2" id="KW-1185">Reference proteome</keyword>
<accession>A0A4Y2MRP9</accession>
<name>A0A4Y2MRP9_ARAVE</name>
<comment type="caution">
    <text evidence="1">The sequence shown here is derived from an EMBL/GenBank/DDBJ whole genome shotgun (WGS) entry which is preliminary data.</text>
</comment>
<sequence>MEASASLKSILGGLPGPCTEDEFGAFGRVIALGLKKLKPDLAVLAQSELMAAYAKFQLQNFRPPPVELPTQTVEDQLAYVVRTTIL</sequence>
<dbReference type="AlphaFoldDB" id="A0A4Y2MRP9"/>
<proteinExistence type="predicted"/>
<evidence type="ECO:0000313" key="1">
    <source>
        <dbReference type="EMBL" id="GBN29229.1"/>
    </source>
</evidence>